<protein>
    <submittedName>
        <fullName evidence="2">N-acetyltransferase</fullName>
    </submittedName>
</protein>
<name>A0A512IEC3_9MICC</name>
<dbReference type="AlphaFoldDB" id="A0A512IEC3"/>
<dbReference type="Pfam" id="PF13302">
    <property type="entry name" value="Acetyltransf_3"/>
    <property type="match status" value="1"/>
</dbReference>
<dbReference type="STRING" id="388357.GCA_001580365_02730"/>
<dbReference type="GO" id="GO:0016747">
    <property type="term" value="F:acyltransferase activity, transferring groups other than amino-acyl groups"/>
    <property type="evidence" value="ECO:0007669"/>
    <property type="project" value="InterPro"/>
</dbReference>
<dbReference type="Proteomes" id="UP000321103">
    <property type="component" value="Unassembled WGS sequence"/>
</dbReference>
<proteinExistence type="predicted"/>
<dbReference type="InterPro" id="IPR051531">
    <property type="entry name" value="N-acetyltransferase"/>
</dbReference>
<accession>A0A512IEC3</accession>
<evidence type="ECO:0000259" key="1">
    <source>
        <dbReference type="PROSITE" id="PS51186"/>
    </source>
</evidence>
<gene>
    <name evidence="2" type="ORF">KTU01_21650</name>
</gene>
<keyword evidence="3" id="KW-1185">Reference proteome</keyword>
<dbReference type="PROSITE" id="PS51186">
    <property type="entry name" value="GNAT"/>
    <property type="match status" value="1"/>
</dbReference>
<comment type="caution">
    <text evidence="2">The sequence shown here is derived from an EMBL/GenBank/DDBJ whole genome shotgun (WGS) entry which is preliminary data.</text>
</comment>
<feature type="domain" description="N-acetyltransferase" evidence="1">
    <location>
        <begin position="56"/>
        <end position="223"/>
    </location>
</feature>
<dbReference type="EMBL" id="BJZS01000070">
    <property type="protein sequence ID" value="GEO96042.1"/>
    <property type="molecule type" value="Genomic_DNA"/>
</dbReference>
<reference evidence="2 3" key="1">
    <citation type="submission" date="2019-07" db="EMBL/GenBank/DDBJ databases">
        <title>Whole genome shotgun sequence of Kocuria turfanensis NBRC 107627.</title>
        <authorList>
            <person name="Hosoyama A."/>
            <person name="Uohara A."/>
            <person name="Ohji S."/>
            <person name="Ichikawa N."/>
        </authorList>
    </citation>
    <scope>NUCLEOTIDE SEQUENCE [LARGE SCALE GENOMIC DNA]</scope>
    <source>
        <strain evidence="2 3">NBRC 107627</strain>
    </source>
</reference>
<organism evidence="2 3">
    <name type="scientific">Kocuria turfanensis</name>
    <dbReference type="NCBI Taxonomy" id="388357"/>
    <lineage>
        <taxon>Bacteria</taxon>
        <taxon>Bacillati</taxon>
        <taxon>Actinomycetota</taxon>
        <taxon>Actinomycetes</taxon>
        <taxon>Micrococcales</taxon>
        <taxon>Micrococcaceae</taxon>
        <taxon>Kocuria</taxon>
    </lineage>
</organism>
<dbReference type="PANTHER" id="PTHR43792">
    <property type="entry name" value="GNAT FAMILY, PUTATIVE (AFU_ORTHOLOGUE AFUA_3G00765)-RELATED-RELATED"/>
    <property type="match status" value="1"/>
</dbReference>
<dbReference type="Gene3D" id="3.40.630.30">
    <property type="match status" value="1"/>
</dbReference>
<evidence type="ECO:0000313" key="3">
    <source>
        <dbReference type="Proteomes" id="UP000321103"/>
    </source>
</evidence>
<evidence type="ECO:0000313" key="2">
    <source>
        <dbReference type="EMBL" id="GEO96042.1"/>
    </source>
</evidence>
<dbReference type="InterPro" id="IPR000182">
    <property type="entry name" value="GNAT_dom"/>
</dbReference>
<dbReference type="InterPro" id="IPR016181">
    <property type="entry name" value="Acyl_CoA_acyltransferase"/>
</dbReference>
<sequence>MDGLLGRDVIGTTLTDTEYHVKVLSLSVVVGRRSWRPEALVSLLMIDVLPPETERLVFRRFDTADLEPMYSYQRREDYAQYAWRGPRTREECERALAENSGLRPWSRDGDHVRFAVSPKGSRELVGEIVLTLTEAEADQVEIGWVVHPDHAGKGIASEAARAAIEFAFASLGAHRVCASLDALNVSSAKVCERIGMRLEATLRQSHRQLGEWRDELIYAILADEL</sequence>
<dbReference type="PANTHER" id="PTHR43792:SF1">
    <property type="entry name" value="N-ACETYLTRANSFERASE DOMAIN-CONTAINING PROTEIN"/>
    <property type="match status" value="1"/>
</dbReference>
<dbReference type="SUPFAM" id="SSF55729">
    <property type="entry name" value="Acyl-CoA N-acyltransferases (Nat)"/>
    <property type="match status" value="1"/>
</dbReference>
<dbReference type="CDD" id="cd04301">
    <property type="entry name" value="NAT_SF"/>
    <property type="match status" value="1"/>
</dbReference>
<keyword evidence="2" id="KW-0808">Transferase</keyword>